<comment type="caution">
    <text evidence="1">The sequence shown here is derived from an EMBL/GenBank/DDBJ whole genome shotgun (WGS) entry which is preliminary data.</text>
</comment>
<gene>
    <name evidence="1" type="ORF">JETT_2566</name>
</gene>
<sequence>MNLLPKPLPPLPNPDTSMWVDEAIWGHRLHDEQSPWLVFLEFLNILHHEYGKGRAFTEPDGFNTLCYSPAKRLCLRNILFNNPKLDGIRIMHTTDSSRWGEWFEYIKTTVQGIHNPTFDYLKKHFHSFEDFCEVVSLARSTNIEVNSNKRWTSKFVFPYGKDCLYEDLDKNASSNDRRFFGRTGEVLYLMLCRSQLKQELLFELKGKVLQDNSNWNTIIKCLQPDDDDSDRSKRANAFLPYEKHSSFDDLAKDWLAILKLDMPSFDMLPHIVNLTGLHLLKYQLTISQQILGLLRPTKIVCEVVAPKKNVGA</sequence>
<dbReference type="AlphaFoldDB" id="A0A533Q915"/>
<protein>
    <submittedName>
        <fullName evidence="1">Serine-rich protein</fullName>
    </submittedName>
</protein>
<organism evidence="1 2">
    <name type="scientific">Candidatus Jettenia ecosi</name>
    <dbReference type="NCBI Taxonomy" id="2494326"/>
    <lineage>
        <taxon>Bacteria</taxon>
        <taxon>Pseudomonadati</taxon>
        <taxon>Planctomycetota</taxon>
        <taxon>Candidatus Brocadiia</taxon>
        <taxon>Candidatus Brocadiales</taxon>
        <taxon>Candidatus Brocadiaceae</taxon>
        <taxon>Candidatus Jettenia</taxon>
    </lineage>
</organism>
<accession>A0A533Q915</accession>
<evidence type="ECO:0000313" key="1">
    <source>
        <dbReference type="EMBL" id="TLD41184.1"/>
    </source>
</evidence>
<proteinExistence type="predicted"/>
<evidence type="ECO:0000313" key="2">
    <source>
        <dbReference type="Proteomes" id="UP000319783"/>
    </source>
</evidence>
<name>A0A533Q915_9BACT</name>
<dbReference type="EMBL" id="SULG01000059">
    <property type="protein sequence ID" value="TLD41184.1"/>
    <property type="molecule type" value="Genomic_DNA"/>
</dbReference>
<dbReference type="Proteomes" id="UP000319783">
    <property type="component" value="Unassembled WGS sequence"/>
</dbReference>
<reference evidence="1 2" key="1">
    <citation type="submission" date="2019-04" db="EMBL/GenBank/DDBJ databases">
        <title>Genome of a novel bacterium Candidatus Jettenia ecosi reconstructed from metagenome of an anammox bioreactor.</title>
        <authorList>
            <person name="Mardanov A.V."/>
            <person name="Beletsky A.V."/>
            <person name="Ravin N.V."/>
            <person name="Botchkova E.A."/>
            <person name="Litti Y.V."/>
            <person name="Nozhevnikova A.N."/>
        </authorList>
    </citation>
    <scope>NUCLEOTIDE SEQUENCE [LARGE SCALE GENOMIC DNA]</scope>
    <source>
        <strain evidence="1">J2</strain>
    </source>
</reference>